<dbReference type="OrthoDB" id="270597at2"/>
<keyword evidence="1" id="KW-0175">Coiled coil</keyword>
<evidence type="ECO:0000313" key="4">
    <source>
        <dbReference type="Proteomes" id="UP000315010"/>
    </source>
</evidence>
<protein>
    <recommendedName>
        <fullName evidence="5">HAMP domain-containing protein</fullName>
    </recommendedName>
</protein>
<name>A0A5C5ZD97_9BACT</name>
<accession>A0A5C5ZD97</accession>
<organism evidence="3 4">
    <name type="scientific">Novipirellula herctigrandis</name>
    <dbReference type="NCBI Taxonomy" id="2527986"/>
    <lineage>
        <taxon>Bacteria</taxon>
        <taxon>Pseudomonadati</taxon>
        <taxon>Planctomycetota</taxon>
        <taxon>Planctomycetia</taxon>
        <taxon>Pirellulales</taxon>
        <taxon>Pirellulaceae</taxon>
        <taxon>Novipirellula</taxon>
    </lineage>
</organism>
<keyword evidence="2" id="KW-1133">Transmembrane helix</keyword>
<dbReference type="EMBL" id="SJPJ01000001">
    <property type="protein sequence ID" value="TWT84801.1"/>
    <property type="molecule type" value="Genomic_DNA"/>
</dbReference>
<evidence type="ECO:0000313" key="3">
    <source>
        <dbReference type="EMBL" id="TWT84801.1"/>
    </source>
</evidence>
<feature type="coiled-coil region" evidence="1">
    <location>
        <begin position="124"/>
        <end position="154"/>
    </location>
</feature>
<evidence type="ECO:0000256" key="2">
    <source>
        <dbReference type="SAM" id="Phobius"/>
    </source>
</evidence>
<proteinExistence type="predicted"/>
<feature type="transmembrane region" description="Helical" evidence="2">
    <location>
        <begin position="21"/>
        <end position="42"/>
    </location>
</feature>
<feature type="transmembrane region" description="Helical" evidence="2">
    <location>
        <begin position="54"/>
        <end position="76"/>
    </location>
</feature>
<sequence length="155" mass="17384">MSKRTRILVDPAVQWSIAGRVLIHWTLFLLCLVAINVAVRVFASVVSQPMSEAFASALLAQAPIVIVMLVMLPIFLRDTLALSNRFAGPMYRLRTAFSAVARGEQIKHIKFRTGDFWLEAADDFNVVLDELNSLKEENKALKAENERIQEETVAV</sequence>
<keyword evidence="2" id="KW-0812">Transmembrane</keyword>
<evidence type="ECO:0008006" key="5">
    <source>
        <dbReference type="Google" id="ProtNLM"/>
    </source>
</evidence>
<dbReference type="AlphaFoldDB" id="A0A5C5ZD97"/>
<dbReference type="Proteomes" id="UP000315010">
    <property type="component" value="Unassembled WGS sequence"/>
</dbReference>
<evidence type="ECO:0000256" key="1">
    <source>
        <dbReference type="SAM" id="Coils"/>
    </source>
</evidence>
<reference evidence="3 4" key="1">
    <citation type="submission" date="2019-02" db="EMBL/GenBank/DDBJ databases">
        <title>Deep-cultivation of Planctomycetes and their phenomic and genomic characterization uncovers novel biology.</title>
        <authorList>
            <person name="Wiegand S."/>
            <person name="Jogler M."/>
            <person name="Boedeker C."/>
            <person name="Pinto D."/>
            <person name="Vollmers J."/>
            <person name="Rivas-Marin E."/>
            <person name="Kohn T."/>
            <person name="Peeters S.H."/>
            <person name="Heuer A."/>
            <person name="Rast P."/>
            <person name="Oberbeckmann S."/>
            <person name="Bunk B."/>
            <person name="Jeske O."/>
            <person name="Meyerdierks A."/>
            <person name="Storesund J.E."/>
            <person name="Kallscheuer N."/>
            <person name="Luecker S."/>
            <person name="Lage O.M."/>
            <person name="Pohl T."/>
            <person name="Merkel B.J."/>
            <person name="Hornburger P."/>
            <person name="Mueller R.-W."/>
            <person name="Bruemmer F."/>
            <person name="Labrenz M."/>
            <person name="Spormann A.M."/>
            <person name="Op Den Camp H."/>
            <person name="Overmann J."/>
            <person name="Amann R."/>
            <person name="Jetten M.S.M."/>
            <person name="Mascher T."/>
            <person name="Medema M.H."/>
            <person name="Devos D.P."/>
            <person name="Kaster A.-K."/>
            <person name="Ovreas L."/>
            <person name="Rohde M."/>
            <person name="Galperin M.Y."/>
            <person name="Jogler C."/>
        </authorList>
    </citation>
    <scope>NUCLEOTIDE SEQUENCE [LARGE SCALE GENOMIC DNA]</scope>
    <source>
        <strain evidence="3 4">CA13</strain>
    </source>
</reference>
<keyword evidence="2" id="KW-0472">Membrane</keyword>
<gene>
    <name evidence="3" type="ORF">CA13_62820</name>
</gene>
<dbReference type="RefSeq" id="WP_146402684.1">
    <property type="nucleotide sequence ID" value="NZ_SJPJ01000001.1"/>
</dbReference>
<comment type="caution">
    <text evidence="3">The sequence shown here is derived from an EMBL/GenBank/DDBJ whole genome shotgun (WGS) entry which is preliminary data.</text>
</comment>
<keyword evidence="4" id="KW-1185">Reference proteome</keyword>